<dbReference type="GO" id="GO:0008270">
    <property type="term" value="F:zinc ion binding"/>
    <property type="evidence" value="ECO:0007669"/>
    <property type="project" value="UniProtKB-KW"/>
</dbReference>
<evidence type="ECO:0000313" key="15">
    <source>
        <dbReference type="EMBL" id="EDO38419.1"/>
    </source>
</evidence>
<keyword evidence="7 12" id="KW-0863">Zinc-finger</keyword>
<evidence type="ECO:0000256" key="7">
    <source>
        <dbReference type="ARBA" id="ARBA00022771"/>
    </source>
</evidence>
<dbReference type="Proteomes" id="UP000001593">
    <property type="component" value="Unassembled WGS sequence"/>
</dbReference>
<dbReference type="OMA" id="CHMSCHS"/>
<evidence type="ECO:0000256" key="11">
    <source>
        <dbReference type="ARBA" id="ARBA00023242"/>
    </source>
</evidence>
<dbReference type="FunFam" id="3.30.160.60:FF:000184">
    <property type="entry name" value="Zinc finger protein 333"/>
    <property type="match status" value="1"/>
</dbReference>
<evidence type="ECO:0000256" key="4">
    <source>
        <dbReference type="ARBA" id="ARBA00022691"/>
    </source>
</evidence>
<feature type="domain" description="C2H2-type" evidence="13">
    <location>
        <begin position="513"/>
        <end position="540"/>
    </location>
</feature>
<dbReference type="AlphaFoldDB" id="A7SCX8"/>
<feature type="domain" description="C2H2-type" evidence="13">
    <location>
        <begin position="485"/>
        <end position="512"/>
    </location>
</feature>
<evidence type="ECO:0000256" key="9">
    <source>
        <dbReference type="ARBA" id="ARBA00023015"/>
    </source>
</evidence>
<dbReference type="FunFam" id="3.30.160.60:FF:001685">
    <property type="entry name" value="Zinc finger and BTB domain-containing 5"/>
    <property type="match status" value="1"/>
</dbReference>
<dbReference type="InterPro" id="IPR046341">
    <property type="entry name" value="SET_dom_sf"/>
</dbReference>
<evidence type="ECO:0000259" key="14">
    <source>
        <dbReference type="PROSITE" id="PS50280"/>
    </source>
</evidence>
<dbReference type="PROSITE" id="PS50157">
    <property type="entry name" value="ZINC_FINGER_C2H2_2"/>
    <property type="match status" value="11"/>
</dbReference>
<dbReference type="GO" id="GO:0042054">
    <property type="term" value="F:histone methyltransferase activity"/>
    <property type="evidence" value="ECO:0007669"/>
    <property type="project" value="InterPro"/>
</dbReference>
<comment type="subcellular location">
    <subcellularLocation>
        <location evidence="1">Nucleus</location>
    </subcellularLocation>
</comment>
<evidence type="ECO:0000256" key="8">
    <source>
        <dbReference type="ARBA" id="ARBA00022833"/>
    </source>
</evidence>
<feature type="domain" description="C2H2-type" evidence="13">
    <location>
        <begin position="317"/>
        <end position="344"/>
    </location>
</feature>
<feature type="domain" description="C2H2-type" evidence="13">
    <location>
        <begin position="289"/>
        <end position="316"/>
    </location>
</feature>
<dbReference type="InParanoid" id="A7SCX8"/>
<dbReference type="eggNOG" id="KOG1721">
    <property type="taxonomic scope" value="Eukaryota"/>
</dbReference>
<dbReference type="EMBL" id="DS469626">
    <property type="protein sequence ID" value="EDO38419.1"/>
    <property type="molecule type" value="Genomic_DNA"/>
</dbReference>
<keyword evidence="10" id="KW-0804">Transcription</keyword>
<dbReference type="PROSITE" id="PS50280">
    <property type="entry name" value="SET"/>
    <property type="match status" value="1"/>
</dbReference>
<evidence type="ECO:0000259" key="13">
    <source>
        <dbReference type="PROSITE" id="PS50157"/>
    </source>
</evidence>
<sequence length="540" mass="61171">SYREAEVPDDDHYLFCEECQDLHYGECPIHGPLQAIADNATTSSTQTTARATLPHCLEIKTSSIPNAGLGVFSKSRIAKRVMFGPYKGTKVKLSDEQMENDTSYMWEISRDGNFNHFIDGHDEEQSNWMRFVNCSRCEKEQNLVTFQYRGQIFYRSYKDVHPGTELLVWYGDKYANDLGIALEDVEDSNIIASELCYTKDYTCKKCSRCFTSSNALLWHRKRCYIEPTGDELKCKLCQQQCATPKTLTGHIVSEHCENSSRVCPICEKDFCDYRYMIMHILTHTKYKPYKCTQCGKAFAHASSLTEHMRTHSGEKPHKCTQCGKAFARASVLTRHMRTHSGEKPHKCTQCGKVFAHAGNLTTHMRTHSGEKPHKCTQCGKVFAQAGILTTHMRTHSGEKPHKCTQCGKAFAQASNLTTHMRTHSGEKPHKCTQCGKVFAHAGNLTTHMRTHSGEKPHKCTQCGKVFAQAGNLTTHMRTHSGEKPHKCTQCGKAFAHASNLTKHMRIHSGEKPYKCTQCGKVFAHTSHLTKHMRTHSREKH</sequence>
<dbReference type="SUPFAM" id="SSF57667">
    <property type="entry name" value="beta-beta-alpha zinc fingers"/>
    <property type="match status" value="5"/>
</dbReference>
<feature type="domain" description="C2H2-type" evidence="13">
    <location>
        <begin position="429"/>
        <end position="456"/>
    </location>
</feature>
<dbReference type="PANTHER" id="PTHR16515:SF49">
    <property type="entry name" value="GASTRULA ZINC FINGER PROTEIN XLCGF49.1-LIKE-RELATED"/>
    <property type="match status" value="1"/>
</dbReference>
<evidence type="ECO:0000256" key="5">
    <source>
        <dbReference type="ARBA" id="ARBA00022723"/>
    </source>
</evidence>
<dbReference type="Pfam" id="PF21549">
    <property type="entry name" value="PRDM2_PR"/>
    <property type="match status" value="1"/>
</dbReference>
<feature type="domain" description="C2H2-type" evidence="13">
    <location>
        <begin position="373"/>
        <end position="400"/>
    </location>
</feature>
<feature type="domain" description="C2H2-type" evidence="13">
    <location>
        <begin position="345"/>
        <end position="372"/>
    </location>
</feature>
<feature type="domain" description="C2H2-type" evidence="13">
    <location>
        <begin position="261"/>
        <end position="288"/>
    </location>
</feature>
<evidence type="ECO:0000256" key="6">
    <source>
        <dbReference type="ARBA" id="ARBA00022737"/>
    </source>
</evidence>
<dbReference type="HOGENOM" id="CLU_002678_2_2_1"/>
<dbReference type="SUPFAM" id="SSF82199">
    <property type="entry name" value="SET domain"/>
    <property type="match status" value="1"/>
</dbReference>
<feature type="domain" description="C2H2-type" evidence="13">
    <location>
        <begin position="401"/>
        <end position="428"/>
    </location>
</feature>
<accession>A7SCX8</accession>
<evidence type="ECO:0000256" key="2">
    <source>
        <dbReference type="ARBA" id="ARBA00022603"/>
    </source>
</evidence>
<feature type="domain" description="C2H2-type" evidence="13">
    <location>
        <begin position="201"/>
        <end position="232"/>
    </location>
</feature>
<dbReference type="InterPro" id="IPR036236">
    <property type="entry name" value="Znf_C2H2_sf"/>
</dbReference>
<dbReference type="SMART" id="SM00355">
    <property type="entry name" value="ZnF_C2H2"/>
    <property type="match status" value="12"/>
</dbReference>
<keyword evidence="11" id="KW-0539">Nucleus</keyword>
<name>A7SCX8_NEMVE</name>
<dbReference type="PROSITE" id="PS00028">
    <property type="entry name" value="ZINC_FINGER_C2H2_1"/>
    <property type="match status" value="9"/>
</dbReference>
<dbReference type="InterPro" id="IPR013087">
    <property type="entry name" value="Znf_C2H2_type"/>
</dbReference>
<dbReference type="GO" id="GO:0032259">
    <property type="term" value="P:methylation"/>
    <property type="evidence" value="ECO:0007669"/>
    <property type="project" value="UniProtKB-KW"/>
</dbReference>
<keyword evidence="4" id="KW-0949">S-adenosyl-L-methionine</keyword>
<feature type="domain" description="C2H2-type" evidence="13">
    <location>
        <begin position="457"/>
        <end position="484"/>
    </location>
</feature>
<evidence type="ECO:0000256" key="1">
    <source>
        <dbReference type="ARBA" id="ARBA00004123"/>
    </source>
</evidence>
<dbReference type="Pfam" id="PF00096">
    <property type="entry name" value="zf-C2H2"/>
    <property type="match status" value="10"/>
</dbReference>
<organism evidence="15 16">
    <name type="scientific">Nematostella vectensis</name>
    <name type="common">Starlet sea anemone</name>
    <dbReference type="NCBI Taxonomy" id="45351"/>
    <lineage>
        <taxon>Eukaryota</taxon>
        <taxon>Metazoa</taxon>
        <taxon>Cnidaria</taxon>
        <taxon>Anthozoa</taxon>
        <taxon>Hexacorallia</taxon>
        <taxon>Actiniaria</taxon>
        <taxon>Edwardsiidae</taxon>
        <taxon>Nematostella</taxon>
    </lineage>
</organism>
<proteinExistence type="predicted"/>
<dbReference type="InterPro" id="IPR044417">
    <property type="entry name" value="PRDM7_9_PR-SET"/>
</dbReference>
<reference evidence="15 16" key="1">
    <citation type="journal article" date="2007" name="Science">
        <title>Sea anemone genome reveals ancestral eumetazoan gene repertoire and genomic organization.</title>
        <authorList>
            <person name="Putnam N.H."/>
            <person name="Srivastava M."/>
            <person name="Hellsten U."/>
            <person name="Dirks B."/>
            <person name="Chapman J."/>
            <person name="Salamov A."/>
            <person name="Terry A."/>
            <person name="Shapiro H."/>
            <person name="Lindquist E."/>
            <person name="Kapitonov V.V."/>
            <person name="Jurka J."/>
            <person name="Genikhovich G."/>
            <person name="Grigoriev I.V."/>
            <person name="Lucas S.M."/>
            <person name="Steele R.E."/>
            <person name="Finnerty J.R."/>
            <person name="Technau U."/>
            <person name="Martindale M.Q."/>
            <person name="Rokhsar D.S."/>
        </authorList>
    </citation>
    <scope>NUCLEOTIDE SEQUENCE [LARGE SCALE GENOMIC DNA]</scope>
    <source>
        <strain evidence="16">CH2 X CH6</strain>
    </source>
</reference>
<keyword evidence="16" id="KW-1185">Reference proteome</keyword>
<dbReference type="InterPro" id="IPR001214">
    <property type="entry name" value="SET_dom"/>
</dbReference>
<dbReference type="GO" id="GO:0010468">
    <property type="term" value="P:regulation of gene expression"/>
    <property type="evidence" value="ECO:0000318"/>
    <property type="project" value="GO_Central"/>
</dbReference>
<keyword evidence="3" id="KW-0808">Transferase</keyword>
<evidence type="ECO:0000313" key="16">
    <source>
        <dbReference type="Proteomes" id="UP000001593"/>
    </source>
</evidence>
<dbReference type="Gene3D" id="3.30.160.60">
    <property type="entry name" value="Classic Zinc Finger"/>
    <property type="match status" value="10"/>
</dbReference>
<protein>
    <submittedName>
        <fullName evidence="15">Uncharacterized protein</fullName>
    </submittedName>
</protein>
<keyword evidence="5" id="KW-0479">Metal-binding</keyword>
<keyword evidence="9" id="KW-0805">Transcription regulation</keyword>
<dbReference type="CDD" id="cd19193">
    <property type="entry name" value="PR-SET_PRDM7_9"/>
    <property type="match status" value="1"/>
</dbReference>
<dbReference type="STRING" id="45351.A7SCX8"/>
<evidence type="ECO:0000256" key="10">
    <source>
        <dbReference type="ARBA" id="ARBA00023163"/>
    </source>
</evidence>
<evidence type="ECO:0000256" key="3">
    <source>
        <dbReference type="ARBA" id="ARBA00022679"/>
    </source>
</evidence>
<dbReference type="FunFam" id="3.30.160.60:FF:000634">
    <property type="entry name" value="Zinc finger X-chromosomal protein"/>
    <property type="match status" value="7"/>
</dbReference>
<dbReference type="eggNOG" id="KOG2461">
    <property type="taxonomic scope" value="Eukaryota"/>
</dbReference>
<evidence type="ECO:0000256" key="12">
    <source>
        <dbReference type="PROSITE-ProRule" id="PRU00042"/>
    </source>
</evidence>
<dbReference type="InterPro" id="IPR050331">
    <property type="entry name" value="Zinc_finger"/>
</dbReference>
<dbReference type="PhylomeDB" id="A7SCX8"/>
<keyword evidence="6" id="KW-0677">Repeat</keyword>
<keyword evidence="8" id="KW-0862">Zinc</keyword>
<dbReference type="GO" id="GO:0005634">
    <property type="term" value="C:nucleus"/>
    <property type="evidence" value="ECO:0000318"/>
    <property type="project" value="GO_Central"/>
</dbReference>
<keyword evidence="2" id="KW-0489">Methyltransferase</keyword>
<gene>
    <name evidence="15" type="ORF">NEMVEDRAFT_v1g113856</name>
</gene>
<feature type="domain" description="SET" evidence="14">
    <location>
        <begin position="55"/>
        <end position="171"/>
    </location>
</feature>
<dbReference type="SMART" id="SM00317">
    <property type="entry name" value="SET"/>
    <property type="match status" value="1"/>
</dbReference>
<dbReference type="Gene3D" id="2.170.270.10">
    <property type="entry name" value="SET domain"/>
    <property type="match status" value="1"/>
</dbReference>
<feature type="non-terminal residue" evidence="15">
    <location>
        <position position="540"/>
    </location>
</feature>
<dbReference type="PANTHER" id="PTHR16515">
    <property type="entry name" value="PR DOMAIN ZINC FINGER PROTEIN"/>
    <property type="match status" value="1"/>
</dbReference>